<evidence type="ECO:0000313" key="1">
    <source>
        <dbReference type="EMBL" id="KRL88184.1"/>
    </source>
</evidence>
<organism evidence="1 2">
    <name type="scientific">Lacticaseibacillus pantheris DSM 15945 = JCM 12539 = NBRC 106106</name>
    <dbReference type="NCBI Taxonomy" id="1423783"/>
    <lineage>
        <taxon>Bacteria</taxon>
        <taxon>Bacillati</taxon>
        <taxon>Bacillota</taxon>
        <taxon>Bacilli</taxon>
        <taxon>Lactobacillales</taxon>
        <taxon>Lactobacillaceae</taxon>
        <taxon>Lacticaseibacillus</taxon>
    </lineage>
</organism>
<dbReference type="Proteomes" id="UP000051922">
    <property type="component" value="Unassembled WGS sequence"/>
</dbReference>
<dbReference type="GO" id="GO:0005829">
    <property type="term" value="C:cytosol"/>
    <property type="evidence" value="ECO:0007669"/>
    <property type="project" value="TreeGrafter"/>
</dbReference>
<reference evidence="1 2" key="1">
    <citation type="journal article" date="2015" name="Genome Announc.">
        <title>Expanding the biotechnology potential of lactobacilli through comparative genomics of 213 strains and associated genera.</title>
        <authorList>
            <person name="Sun Z."/>
            <person name="Harris H.M."/>
            <person name="McCann A."/>
            <person name="Guo C."/>
            <person name="Argimon S."/>
            <person name="Zhang W."/>
            <person name="Yang X."/>
            <person name="Jeffery I.B."/>
            <person name="Cooney J.C."/>
            <person name="Kagawa T.F."/>
            <person name="Liu W."/>
            <person name="Song Y."/>
            <person name="Salvetti E."/>
            <person name="Wrobel A."/>
            <person name="Rasinkangas P."/>
            <person name="Parkhill J."/>
            <person name="Rea M.C."/>
            <person name="O'Sullivan O."/>
            <person name="Ritari J."/>
            <person name="Douillard F.P."/>
            <person name="Paul Ross R."/>
            <person name="Yang R."/>
            <person name="Briner A.E."/>
            <person name="Felis G.E."/>
            <person name="de Vos W.M."/>
            <person name="Barrangou R."/>
            <person name="Klaenhammer T.R."/>
            <person name="Caufield P.W."/>
            <person name="Cui Y."/>
            <person name="Zhang H."/>
            <person name="O'Toole P.W."/>
        </authorList>
    </citation>
    <scope>NUCLEOTIDE SEQUENCE [LARGE SCALE GENOMIC DNA]</scope>
    <source>
        <strain evidence="1 2">DSM 15945</strain>
    </source>
</reference>
<keyword evidence="2" id="KW-1185">Reference proteome</keyword>
<comment type="caution">
    <text evidence="1">The sequence shown here is derived from an EMBL/GenBank/DDBJ whole genome shotgun (WGS) entry which is preliminary data.</text>
</comment>
<dbReference type="Gene3D" id="3.40.50.1000">
    <property type="entry name" value="HAD superfamily/HAD-like"/>
    <property type="match status" value="1"/>
</dbReference>
<dbReference type="PANTHER" id="PTHR10000">
    <property type="entry name" value="PHOSPHOSERINE PHOSPHATASE"/>
    <property type="match status" value="1"/>
</dbReference>
<dbReference type="PROSITE" id="PS01229">
    <property type="entry name" value="COF_2"/>
    <property type="match status" value="1"/>
</dbReference>
<dbReference type="AlphaFoldDB" id="A0A0R1UAW1"/>
<dbReference type="SFLD" id="SFLDG01140">
    <property type="entry name" value="C2.B:_Phosphomannomutase_and_P"/>
    <property type="match status" value="1"/>
</dbReference>
<name>A0A0R1UAW1_9LACO</name>
<dbReference type="PANTHER" id="PTHR10000:SF25">
    <property type="entry name" value="PHOSPHATASE YKRA-RELATED"/>
    <property type="match status" value="1"/>
</dbReference>
<accession>A0A0R1UAW1</accession>
<dbReference type="GO" id="GO:0000287">
    <property type="term" value="F:magnesium ion binding"/>
    <property type="evidence" value="ECO:0007669"/>
    <property type="project" value="TreeGrafter"/>
</dbReference>
<dbReference type="InterPro" id="IPR023214">
    <property type="entry name" value="HAD_sf"/>
</dbReference>
<dbReference type="SUPFAM" id="SSF56784">
    <property type="entry name" value="HAD-like"/>
    <property type="match status" value="1"/>
</dbReference>
<dbReference type="NCBIfam" id="TIGR00099">
    <property type="entry name" value="Cof-subfamily"/>
    <property type="match status" value="1"/>
</dbReference>
<dbReference type="PATRIC" id="fig|1423783.4.peg.394"/>
<dbReference type="InterPro" id="IPR006379">
    <property type="entry name" value="HAD-SF_hydro_IIB"/>
</dbReference>
<dbReference type="InterPro" id="IPR036412">
    <property type="entry name" value="HAD-like_sf"/>
</dbReference>
<evidence type="ECO:0000313" key="2">
    <source>
        <dbReference type="Proteomes" id="UP000051922"/>
    </source>
</evidence>
<dbReference type="EMBL" id="AZFJ01000007">
    <property type="protein sequence ID" value="KRL88184.1"/>
    <property type="molecule type" value="Genomic_DNA"/>
</dbReference>
<dbReference type="STRING" id="1423783.FC50_GL000382"/>
<dbReference type="Pfam" id="PF08282">
    <property type="entry name" value="Hydrolase_3"/>
    <property type="match status" value="1"/>
</dbReference>
<dbReference type="GO" id="GO:0016791">
    <property type="term" value="F:phosphatase activity"/>
    <property type="evidence" value="ECO:0007669"/>
    <property type="project" value="TreeGrafter"/>
</dbReference>
<dbReference type="SFLD" id="SFLDS00003">
    <property type="entry name" value="Haloacid_Dehalogenase"/>
    <property type="match status" value="1"/>
</dbReference>
<sequence length="261" mass="28649">MYRAVVFFDLDGTLYADDKTLPACNLSAIKRLRANGVLPVITTGRDLWEIDTLMAVTKISTIVAGNGATVRFNNRTVGQHYIPATTVTRITAATRRDRITTAYYNEHHAVLSGTDDLTQANYADVQQAVPVVNPDFDPATPVTRMLLFIGNDEAGNRVKSAYQQEFPEMAFYRDSPYDVDTISKDTSKASGIAELLEQPDLHGVPTYAFGDADNDLPLLAAVDHPVAMQNGTHKARHSAEFVTADNMHKGIPKGLRHFGLI</sequence>
<keyword evidence="1" id="KW-0378">Hydrolase</keyword>
<dbReference type="PROSITE" id="PS01228">
    <property type="entry name" value="COF_1"/>
    <property type="match status" value="1"/>
</dbReference>
<dbReference type="OrthoDB" id="9810101at2"/>
<dbReference type="Gene3D" id="3.30.1240.10">
    <property type="match status" value="1"/>
</dbReference>
<gene>
    <name evidence="1" type="ORF">FC50_GL000382</name>
</gene>
<dbReference type="RefSeq" id="WP_056956194.1">
    <property type="nucleotide sequence ID" value="NZ_AZFJ01000007.1"/>
</dbReference>
<dbReference type="NCBIfam" id="TIGR01484">
    <property type="entry name" value="HAD-SF-IIB"/>
    <property type="match status" value="1"/>
</dbReference>
<protein>
    <submittedName>
        <fullName evidence="1">Hydrolase of the HAD superfamily</fullName>
    </submittedName>
</protein>
<proteinExistence type="predicted"/>
<dbReference type="InterPro" id="IPR000150">
    <property type="entry name" value="Cof"/>
</dbReference>